<keyword evidence="2" id="KW-1185">Reference proteome</keyword>
<comment type="caution">
    <text evidence="1">The sequence shown here is derived from an EMBL/GenBank/DDBJ whole genome shotgun (WGS) entry which is preliminary data.</text>
</comment>
<evidence type="ECO:0000313" key="2">
    <source>
        <dbReference type="Proteomes" id="UP000619244"/>
    </source>
</evidence>
<name>A0A918U3T3_9ACTN</name>
<sequence length="123" mass="12185">MSRSGGSGRGAVGRVARTAAAVVVIGVIGGCSSPHAPGRSDERERSYCTGLGAWQDARRAADGSAEAAGDAALAAAKVLDREGLDHDGSHVLRDTAAAVGGDAGAESRVVSYCDATGFETLVG</sequence>
<reference evidence="1" key="2">
    <citation type="submission" date="2020-09" db="EMBL/GenBank/DDBJ databases">
        <authorList>
            <person name="Sun Q."/>
            <person name="Ohkuma M."/>
        </authorList>
    </citation>
    <scope>NUCLEOTIDE SEQUENCE</scope>
    <source>
        <strain evidence="1">JCM 4790</strain>
    </source>
</reference>
<proteinExistence type="predicted"/>
<gene>
    <name evidence="1" type="ORF">GCM10010358_46040</name>
</gene>
<accession>A0A918U3T3</accession>
<protein>
    <recommendedName>
        <fullName evidence="3">Lipoprotein</fullName>
    </recommendedName>
</protein>
<reference evidence="1" key="1">
    <citation type="journal article" date="2014" name="Int. J. Syst. Evol. Microbiol.">
        <title>Complete genome sequence of Corynebacterium casei LMG S-19264T (=DSM 44701T), isolated from a smear-ripened cheese.</title>
        <authorList>
            <consortium name="US DOE Joint Genome Institute (JGI-PGF)"/>
            <person name="Walter F."/>
            <person name="Albersmeier A."/>
            <person name="Kalinowski J."/>
            <person name="Ruckert C."/>
        </authorList>
    </citation>
    <scope>NUCLEOTIDE SEQUENCE</scope>
    <source>
        <strain evidence="1">JCM 4790</strain>
    </source>
</reference>
<evidence type="ECO:0008006" key="3">
    <source>
        <dbReference type="Google" id="ProtNLM"/>
    </source>
</evidence>
<dbReference type="RefSeq" id="WP_190192180.1">
    <property type="nucleotide sequence ID" value="NZ_BMVU01000024.1"/>
</dbReference>
<dbReference type="Proteomes" id="UP000619244">
    <property type="component" value="Unassembled WGS sequence"/>
</dbReference>
<dbReference type="EMBL" id="BMVU01000024">
    <property type="protein sequence ID" value="GGX86783.1"/>
    <property type="molecule type" value="Genomic_DNA"/>
</dbReference>
<dbReference type="AlphaFoldDB" id="A0A918U3T3"/>
<dbReference type="PROSITE" id="PS51257">
    <property type="entry name" value="PROKAR_LIPOPROTEIN"/>
    <property type="match status" value="1"/>
</dbReference>
<organism evidence="1 2">
    <name type="scientific">Streptomyces minutiscleroticus</name>
    <dbReference type="NCBI Taxonomy" id="68238"/>
    <lineage>
        <taxon>Bacteria</taxon>
        <taxon>Bacillati</taxon>
        <taxon>Actinomycetota</taxon>
        <taxon>Actinomycetes</taxon>
        <taxon>Kitasatosporales</taxon>
        <taxon>Streptomycetaceae</taxon>
        <taxon>Streptomyces</taxon>
    </lineage>
</organism>
<evidence type="ECO:0000313" key="1">
    <source>
        <dbReference type="EMBL" id="GGX86783.1"/>
    </source>
</evidence>